<gene>
    <name evidence="1" type="ORF">HPB48_020857</name>
</gene>
<organism evidence="1 2">
    <name type="scientific">Haemaphysalis longicornis</name>
    <name type="common">Bush tick</name>
    <dbReference type="NCBI Taxonomy" id="44386"/>
    <lineage>
        <taxon>Eukaryota</taxon>
        <taxon>Metazoa</taxon>
        <taxon>Ecdysozoa</taxon>
        <taxon>Arthropoda</taxon>
        <taxon>Chelicerata</taxon>
        <taxon>Arachnida</taxon>
        <taxon>Acari</taxon>
        <taxon>Parasitiformes</taxon>
        <taxon>Ixodida</taxon>
        <taxon>Ixodoidea</taxon>
        <taxon>Ixodidae</taxon>
        <taxon>Haemaphysalinae</taxon>
        <taxon>Haemaphysalis</taxon>
    </lineage>
</organism>
<dbReference type="Proteomes" id="UP000821853">
    <property type="component" value="Chromosome 4"/>
</dbReference>
<comment type="caution">
    <text evidence="1">The sequence shown here is derived from an EMBL/GenBank/DDBJ whole genome shotgun (WGS) entry which is preliminary data.</text>
</comment>
<dbReference type="EMBL" id="JABSTR010000006">
    <property type="protein sequence ID" value="KAH9372569.1"/>
    <property type="molecule type" value="Genomic_DNA"/>
</dbReference>
<protein>
    <submittedName>
        <fullName evidence="1">Uncharacterized protein</fullName>
    </submittedName>
</protein>
<name>A0A9J6GCN1_HAELO</name>
<reference evidence="1 2" key="1">
    <citation type="journal article" date="2020" name="Cell">
        <title>Large-Scale Comparative Analyses of Tick Genomes Elucidate Their Genetic Diversity and Vector Capacities.</title>
        <authorList>
            <consortium name="Tick Genome and Microbiome Consortium (TIGMIC)"/>
            <person name="Jia N."/>
            <person name="Wang J."/>
            <person name="Shi W."/>
            <person name="Du L."/>
            <person name="Sun Y."/>
            <person name="Zhan W."/>
            <person name="Jiang J.F."/>
            <person name="Wang Q."/>
            <person name="Zhang B."/>
            <person name="Ji P."/>
            <person name="Bell-Sakyi L."/>
            <person name="Cui X.M."/>
            <person name="Yuan T.T."/>
            <person name="Jiang B.G."/>
            <person name="Yang W.F."/>
            <person name="Lam T.T."/>
            <person name="Chang Q.C."/>
            <person name="Ding S.J."/>
            <person name="Wang X.J."/>
            <person name="Zhu J.G."/>
            <person name="Ruan X.D."/>
            <person name="Zhao L."/>
            <person name="Wei J.T."/>
            <person name="Ye R.Z."/>
            <person name="Que T.C."/>
            <person name="Du C.H."/>
            <person name="Zhou Y.H."/>
            <person name="Cheng J.X."/>
            <person name="Dai P.F."/>
            <person name="Guo W.B."/>
            <person name="Han X.H."/>
            <person name="Huang E.J."/>
            <person name="Li L.F."/>
            <person name="Wei W."/>
            <person name="Gao Y.C."/>
            <person name="Liu J.Z."/>
            <person name="Shao H.Z."/>
            <person name="Wang X."/>
            <person name="Wang C.C."/>
            <person name="Yang T.C."/>
            <person name="Huo Q.B."/>
            <person name="Li W."/>
            <person name="Chen H.Y."/>
            <person name="Chen S.E."/>
            <person name="Zhou L.G."/>
            <person name="Ni X.B."/>
            <person name="Tian J.H."/>
            <person name="Sheng Y."/>
            <person name="Liu T."/>
            <person name="Pan Y.S."/>
            <person name="Xia L.Y."/>
            <person name="Li J."/>
            <person name="Zhao F."/>
            <person name="Cao W.C."/>
        </authorList>
    </citation>
    <scope>NUCLEOTIDE SEQUENCE [LARGE SCALE GENOMIC DNA]</scope>
    <source>
        <strain evidence="1">HaeL-2018</strain>
    </source>
</reference>
<accession>A0A9J6GCN1</accession>
<dbReference type="VEuPathDB" id="VectorBase:HLOH_042297"/>
<keyword evidence="2" id="KW-1185">Reference proteome</keyword>
<evidence type="ECO:0000313" key="2">
    <source>
        <dbReference type="Proteomes" id="UP000821853"/>
    </source>
</evidence>
<evidence type="ECO:0000313" key="1">
    <source>
        <dbReference type="EMBL" id="KAH9372569.1"/>
    </source>
</evidence>
<sequence>MLQSVLDVHKKIKLDIAYIRTHLGRTEREGLALGTRLNNFEADTKEIKAGLEDIKVLGSAVTNVQQVVNRQYEKLVTLDDRGREANIIVFGIQDIPDE</sequence>
<dbReference type="AlphaFoldDB" id="A0A9J6GCN1"/>
<proteinExistence type="predicted"/>